<dbReference type="AlphaFoldDB" id="A0A7X0W692"/>
<proteinExistence type="predicted"/>
<feature type="domain" description="Integrase catalytic" evidence="2">
    <location>
        <begin position="221"/>
        <end position="381"/>
    </location>
</feature>
<dbReference type="InterPro" id="IPR050900">
    <property type="entry name" value="Transposase_IS3/IS150/IS904"/>
</dbReference>
<dbReference type="InterPro" id="IPR009057">
    <property type="entry name" value="Homeodomain-like_sf"/>
</dbReference>
<dbReference type="PROSITE" id="PS50994">
    <property type="entry name" value="INTEGRASE"/>
    <property type="match status" value="1"/>
</dbReference>
<evidence type="ECO:0000256" key="1">
    <source>
        <dbReference type="ARBA" id="ARBA00002286"/>
    </source>
</evidence>
<protein>
    <submittedName>
        <fullName evidence="3">IS3 family transposase</fullName>
    </submittedName>
</protein>
<gene>
    <name evidence="3" type="ORF">HB853_12990</name>
</gene>
<comment type="caution">
    <text evidence="3">The sequence shown here is derived from an EMBL/GenBank/DDBJ whole genome shotgun (WGS) entry which is preliminary data.</text>
</comment>
<evidence type="ECO:0000313" key="3">
    <source>
        <dbReference type="EMBL" id="MBC1323847.1"/>
    </source>
</evidence>
<dbReference type="GO" id="GO:0015074">
    <property type="term" value="P:DNA integration"/>
    <property type="evidence" value="ECO:0007669"/>
    <property type="project" value="InterPro"/>
</dbReference>
<dbReference type="NCBIfam" id="NF033516">
    <property type="entry name" value="transpos_IS3"/>
    <property type="match status" value="1"/>
</dbReference>
<accession>A0A7X0W692</accession>
<dbReference type="SUPFAM" id="SSF53098">
    <property type="entry name" value="Ribonuclease H-like"/>
    <property type="match status" value="1"/>
</dbReference>
<dbReference type="InterPro" id="IPR012337">
    <property type="entry name" value="RNaseH-like_sf"/>
</dbReference>
<dbReference type="InterPro" id="IPR025948">
    <property type="entry name" value="HTH-like_dom"/>
</dbReference>
<dbReference type="GO" id="GO:0003676">
    <property type="term" value="F:nucleic acid binding"/>
    <property type="evidence" value="ECO:0007669"/>
    <property type="project" value="InterPro"/>
</dbReference>
<dbReference type="Pfam" id="PF00665">
    <property type="entry name" value="rve"/>
    <property type="match status" value="1"/>
</dbReference>
<dbReference type="Gene3D" id="3.30.420.10">
    <property type="entry name" value="Ribonuclease H-like superfamily/Ribonuclease H"/>
    <property type="match status" value="1"/>
</dbReference>
<comment type="function">
    <text evidence="1">Involved in the transposition of the insertion sequence.</text>
</comment>
<dbReference type="EMBL" id="JAAROP010000019">
    <property type="protein sequence ID" value="MBC1323847.1"/>
    <property type="molecule type" value="Genomic_DNA"/>
</dbReference>
<name>A0A7X0W692_LISWE</name>
<dbReference type="SUPFAM" id="SSF46689">
    <property type="entry name" value="Homeodomain-like"/>
    <property type="match status" value="1"/>
</dbReference>
<evidence type="ECO:0000313" key="4">
    <source>
        <dbReference type="Proteomes" id="UP000522007"/>
    </source>
</evidence>
<dbReference type="PANTHER" id="PTHR46889">
    <property type="entry name" value="TRANSPOSASE INSF FOR INSERTION SEQUENCE IS3B-RELATED"/>
    <property type="match status" value="1"/>
</dbReference>
<dbReference type="InterPro" id="IPR036397">
    <property type="entry name" value="RNaseH_sf"/>
</dbReference>
<dbReference type="Pfam" id="PF13333">
    <property type="entry name" value="rve_2"/>
    <property type="match status" value="1"/>
</dbReference>
<dbReference type="PANTHER" id="PTHR46889:SF4">
    <property type="entry name" value="TRANSPOSASE INSO FOR INSERTION SEQUENCE ELEMENT IS911B-RELATED"/>
    <property type="match status" value="1"/>
</dbReference>
<sequence length="381" mass="44853">MRTRVMYPIEVKEKAIQMKKENIAVRVIMEELGIKNKIQIETWWRWYRNGEEHRLVQPIGKQYTFGKGPEGLSEKDQLIQENKYLKMQVALLKKYQKCGKEVNKKTLVDLGETLNGEMSIVQFCRLFGISRSSYYRWRRTPNIGELTELEAVVQQICIANHFRYGYRKITALMNRERRVSKNTIQRIMQKNNWQCRVKIKKKKRTGQPYHLYDNILQKNFISNEPLKKLVTDITYLPFGQKNLYLSSIMDLYNGEIIAYTIKDKQDVSLVLDTLEQLPKKCDGLLHSDQGSVYTSYQYQKQVQLKGITMSMSRKGTPSDNACIESFHASLKSETFYLDGLYNTPTSIVIQTVIDYIKYYNQYRIQQKLGYKSPIEYRQSIA</sequence>
<evidence type="ECO:0000259" key="2">
    <source>
        <dbReference type="PROSITE" id="PS50994"/>
    </source>
</evidence>
<organism evidence="3 4">
    <name type="scientific">Listeria welshimeri</name>
    <dbReference type="NCBI Taxonomy" id="1643"/>
    <lineage>
        <taxon>Bacteria</taxon>
        <taxon>Bacillati</taxon>
        <taxon>Bacillota</taxon>
        <taxon>Bacilli</taxon>
        <taxon>Bacillales</taxon>
        <taxon>Listeriaceae</taxon>
        <taxon>Listeria</taxon>
    </lineage>
</organism>
<dbReference type="Proteomes" id="UP000522007">
    <property type="component" value="Unassembled WGS sequence"/>
</dbReference>
<dbReference type="Pfam" id="PF13276">
    <property type="entry name" value="HTH_21"/>
    <property type="match status" value="1"/>
</dbReference>
<reference evidence="3 4" key="1">
    <citation type="submission" date="2020-03" db="EMBL/GenBank/DDBJ databases">
        <title>Soil Listeria distribution.</title>
        <authorList>
            <person name="Liao J."/>
            <person name="Wiedmann M."/>
        </authorList>
    </citation>
    <scope>NUCLEOTIDE SEQUENCE [LARGE SCALE GENOMIC DNA]</scope>
    <source>
        <strain evidence="3 4">FSL L7-1829</strain>
    </source>
</reference>
<dbReference type="InterPro" id="IPR001584">
    <property type="entry name" value="Integrase_cat-core"/>
</dbReference>
<dbReference type="InterPro" id="IPR048020">
    <property type="entry name" value="Transpos_IS3"/>
</dbReference>